<evidence type="ECO:0000256" key="11">
    <source>
        <dbReference type="ARBA" id="ARBA00024459"/>
    </source>
</evidence>
<dbReference type="InterPro" id="IPR000086">
    <property type="entry name" value="NUDIX_hydrolase_dom"/>
</dbReference>
<evidence type="ECO:0000256" key="18">
    <source>
        <dbReference type="ARBA" id="ARBA00030682"/>
    </source>
</evidence>
<evidence type="ECO:0000256" key="12">
    <source>
        <dbReference type="ARBA" id="ARBA00024486"/>
    </source>
</evidence>
<evidence type="ECO:0000313" key="27">
    <source>
        <dbReference type="EMBL" id="MBA8846846.1"/>
    </source>
</evidence>
<evidence type="ECO:0000256" key="5">
    <source>
        <dbReference type="ARBA" id="ARBA00022490"/>
    </source>
</evidence>
<dbReference type="EC" id="3.6.1.56" evidence="14"/>
<organism evidence="27 28">
    <name type="scientific">Microcella alkalica</name>
    <dbReference type="NCBI Taxonomy" id="355930"/>
    <lineage>
        <taxon>Bacteria</taxon>
        <taxon>Bacillati</taxon>
        <taxon>Actinomycetota</taxon>
        <taxon>Actinomycetes</taxon>
        <taxon>Micrococcales</taxon>
        <taxon>Microbacteriaceae</taxon>
        <taxon>Microcella</taxon>
    </lineage>
</organism>
<evidence type="ECO:0000256" key="7">
    <source>
        <dbReference type="ARBA" id="ARBA00022801"/>
    </source>
</evidence>
<evidence type="ECO:0000256" key="25">
    <source>
        <dbReference type="RuleBase" id="RU003476"/>
    </source>
</evidence>
<evidence type="ECO:0000256" key="21">
    <source>
        <dbReference type="ARBA" id="ARBA00048002"/>
    </source>
</evidence>
<sequence length="166" mass="17834">MPMFEVAAVYLTRERSTPDGPRTEVLLGRKRTGLGLGRLVAPGGKLEPGETAVDAAVREVREEVGLDVAAGDLVPIAEIAYPFLDRPHLSQFHRVFTASVVTGEAAASAELEPAWYPLAGIPFDRMWADAGRWVARAIAGEYVAATLTFAEGDALVAEDWTAARRS</sequence>
<evidence type="ECO:0000256" key="17">
    <source>
        <dbReference type="ARBA" id="ARBA00030634"/>
    </source>
</evidence>
<comment type="catalytic activity">
    <reaction evidence="13">
        <text>2-oxo-ATP + H2O = 2-oxo-AMP + diphosphate + H(+)</text>
        <dbReference type="Rhea" id="RHEA:67392"/>
        <dbReference type="ChEBI" id="CHEBI:15377"/>
        <dbReference type="ChEBI" id="CHEBI:15378"/>
        <dbReference type="ChEBI" id="CHEBI:33019"/>
        <dbReference type="ChEBI" id="CHEBI:71395"/>
        <dbReference type="ChEBI" id="CHEBI:172878"/>
    </reaction>
    <physiologicalReaction direction="left-to-right" evidence="13">
        <dbReference type="Rhea" id="RHEA:67393"/>
    </physiologicalReaction>
</comment>
<dbReference type="Pfam" id="PF00293">
    <property type="entry name" value="NUDIX"/>
    <property type="match status" value="1"/>
</dbReference>
<evidence type="ECO:0000256" key="13">
    <source>
        <dbReference type="ARBA" id="ARBA00024596"/>
    </source>
</evidence>
<evidence type="ECO:0000256" key="2">
    <source>
        <dbReference type="ARBA" id="ARBA00004496"/>
    </source>
</evidence>
<evidence type="ECO:0000256" key="20">
    <source>
        <dbReference type="ARBA" id="ARBA00032071"/>
    </source>
</evidence>
<protein>
    <recommendedName>
        <fullName evidence="15">Oxidized purine nucleoside triphosphate hydrolase</fullName>
        <ecNumber evidence="14">3.6.1.56</ecNumber>
    </recommendedName>
    <alternativeName>
        <fullName evidence="19">2-hydroxy-dATP diphosphatase</fullName>
    </alternativeName>
    <alternativeName>
        <fullName evidence="18">7,8-dihydro-8-oxoguanine triphosphatase</fullName>
    </alternativeName>
    <alternativeName>
        <fullName evidence="17">8-oxo-dGTPase</fullName>
    </alternativeName>
    <alternativeName>
        <fullName evidence="20">Methylated purine nucleoside triphosphate hydrolase</fullName>
    </alternativeName>
    <alternativeName>
        <fullName evidence="16">Nucleoside diphosphate-linked moiety X motif 1</fullName>
    </alternativeName>
</protein>
<evidence type="ECO:0000256" key="22">
    <source>
        <dbReference type="ARBA" id="ARBA00048894"/>
    </source>
</evidence>
<dbReference type="InterPro" id="IPR003563">
    <property type="entry name" value="8ODP"/>
</dbReference>
<dbReference type="GO" id="GO:0008413">
    <property type="term" value="F:8-oxo-7,8-dihydroguanosine triphosphate pyrophosphatase activity"/>
    <property type="evidence" value="ECO:0007669"/>
    <property type="project" value="InterPro"/>
</dbReference>
<comment type="catalytic activity">
    <reaction evidence="11">
        <text>2-oxo-dATP + H2O = 2-oxo-dAMP + diphosphate + H(+)</text>
        <dbReference type="Rhea" id="RHEA:31583"/>
        <dbReference type="ChEBI" id="CHEBI:15377"/>
        <dbReference type="ChEBI" id="CHEBI:15378"/>
        <dbReference type="ChEBI" id="CHEBI:33019"/>
        <dbReference type="ChEBI" id="CHEBI:63212"/>
        <dbReference type="ChEBI" id="CHEBI:77897"/>
        <dbReference type="EC" id="3.6.1.56"/>
    </reaction>
    <physiologicalReaction direction="left-to-right" evidence="11">
        <dbReference type="Rhea" id="RHEA:31584"/>
    </physiologicalReaction>
</comment>
<evidence type="ECO:0000256" key="6">
    <source>
        <dbReference type="ARBA" id="ARBA00022723"/>
    </source>
</evidence>
<feature type="domain" description="Nudix hydrolase" evidence="26">
    <location>
        <begin position="2"/>
        <end position="142"/>
    </location>
</feature>
<comment type="similarity">
    <text evidence="3 25">Belongs to the Nudix hydrolase family.</text>
</comment>
<evidence type="ECO:0000256" key="24">
    <source>
        <dbReference type="ARBA" id="ARBA00053094"/>
    </source>
</evidence>
<comment type="catalytic activity">
    <reaction evidence="23">
        <text>N(6)-methyl-dATP + H2O = N(6)-methyl-dAMP + diphosphate + H(+)</text>
        <dbReference type="Rhea" id="RHEA:67604"/>
        <dbReference type="ChEBI" id="CHEBI:15377"/>
        <dbReference type="ChEBI" id="CHEBI:15378"/>
        <dbReference type="ChEBI" id="CHEBI:33019"/>
        <dbReference type="ChEBI" id="CHEBI:169976"/>
        <dbReference type="ChEBI" id="CHEBI:172872"/>
    </reaction>
    <physiologicalReaction direction="left-to-right" evidence="23">
        <dbReference type="Rhea" id="RHEA:67605"/>
    </physiologicalReaction>
</comment>
<evidence type="ECO:0000313" key="28">
    <source>
        <dbReference type="Proteomes" id="UP000585905"/>
    </source>
</evidence>
<dbReference type="Proteomes" id="UP000585905">
    <property type="component" value="Unassembled WGS sequence"/>
</dbReference>
<keyword evidence="6" id="KW-0479">Metal-binding</keyword>
<dbReference type="PROSITE" id="PS00893">
    <property type="entry name" value="NUDIX_BOX"/>
    <property type="match status" value="1"/>
</dbReference>
<evidence type="ECO:0000256" key="4">
    <source>
        <dbReference type="ARBA" id="ARBA00011245"/>
    </source>
</evidence>
<evidence type="ECO:0000256" key="8">
    <source>
        <dbReference type="ARBA" id="ARBA00022842"/>
    </source>
</evidence>
<gene>
    <name evidence="27" type="ORF">FHX53_000410</name>
</gene>
<dbReference type="GO" id="GO:0003723">
    <property type="term" value="F:RNA binding"/>
    <property type="evidence" value="ECO:0007669"/>
    <property type="project" value="UniProtKB-KW"/>
</dbReference>
<evidence type="ECO:0000256" key="9">
    <source>
        <dbReference type="ARBA" id="ARBA00022884"/>
    </source>
</evidence>
<keyword evidence="8" id="KW-0460">Magnesium</keyword>
<dbReference type="PRINTS" id="PR00502">
    <property type="entry name" value="NUDIXFAMILY"/>
</dbReference>
<comment type="catalytic activity">
    <reaction evidence="21">
        <text>N(6)-methyl-ATP + H2O = N(6)-methyl-AMP + diphosphate + H(+)</text>
        <dbReference type="Rhea" id="RHEA:67608"/>
        <dbReference type="ChEBI" id="CHEBI:15377"/>
        <dbReference type="ChEBI" id="CHEBI:15378"/>
        <dbReference type="ChEBI" id="CHEBI:33019"/>
        <dbReference type="ChEBI" id="CHEBI:144842"/>
        <dbReference type="ChEBI" id="CHEBI:172873"/>
    </reaction>
    <physiologicalReaction direction="left-to-right" evidence="21">
        <dbReference type="Rhea" id="RHEA:67609"/>
    </physiologicalReaction>
</comment>
<evidence type="ECO:0000256" key="15">
    <source>
        <dbReference type="ARBA" id="ARBA00026218"/>
    </source>
</evidence>
<comment type="caution">
    <text evidence="27">The sequence shown here is derived from an EMBL/GenBank/DDBJ whole genome shotgun (WGS) entry which is preliminary data.</text>
</comment>
<keyword evidence="7 25" id="KW-0378">Hydrolase</keyword>
<comment type="catalytic activity">
    <reaction evidence="10">
        <text>8-oxo-dATP + H2O = 8-oxo-dAMP + diphosphate + H(+)</text>
        <dbReference type="Rhea" id="RHEA:65396"/>
        <dbReference type="ChEBI" id="CHEBI:15377"/>
        <dbReference type="ChEBI" id="CHEBI:15378"/>
        <dbReference type="ChEBI" id="CHEBI:33019"/>
        <dbReference type="ChEBI" id="CHEBI:71361"/>
        <dbReference type="ChEBI" id="CHEBI:172871"/>
    </reaction>
    <physiologicalReaction direction="left-to-right" evidence="10">
        <dbReference type="Rhea" id="RHEA:65397"/>
    </physiologicalReaction>
</comment>
<dbReference type="InterPro" id="IPR015797">
    <property type="entry name" value="NUDIX_hydrolase-like_dom_sf"/>
</dbReference>
<evidence type="ECO:0000256" key="16">
    <source>
        <dbReference type="ARBA" id="ARBA00029673"/>
    </source>
</evidence>
<keyword evidence="5" id="KW-0963">Cytoplasm</keyword>
<dbReference type="GO" id="GO:0008828">
    <property type="term" value="F:dATP diphosphatase activity"/>
    <property type="evidence" value="ECO:0007669"/>
    <property type="project" value="UniProtKB-EC"/>
</dbReference>
<dbReference type="InterPro" id="IPR020084">
    <property type="entry name" value="NUDIX_hydrolase_CS"/>
</dbReference>
<dbReference type="GO" id="GO:0046872">
    <property type="term" value="F:metal ion binding"/>
    <property type="evidence" value="ECO:0007669"/>
    <property type="project" value="UniProtKB-KW"/>
</dbReference>
<proteinExistence type="inferred from homology"/>
<comment type="catalytic activity">
    <reaction evidence="12">
        <text>8-oxo-dGTP + H2O = 8-oxo-dGMP + diphosphate + H(+)</text>
        <dbReference type="Rhea" id="RHEA:31575"/>
        <dbReference type="ChEBI" id="CHEBI:15377"/>
        <dbReference type="ChEBI" id="CHEBI:15378"/>
        <dbReference type="ChEBI" id="CHEBI:33019"/>
        <dbReference type="ChEBI" id="CHEBI:63224"/>
        <dbReference type="ChEBI" id="CHEBI:77896"/>
    </reaction>
    <physiologicalReaction direction="left-to-right" evidence="12">
        <dbReference type="Rhea" id="RHEA:31576"/>
    </physiologicalReaction>
</comment>
<dbReference type="CDD" id="cd03427">
    <property type="entry name" value="NUDIX_MTH1_Nudt1"/>
    <property type="match status" value="1"/>
</dbReference>
<comment type="function">
    <text evidence="24">Oxidized purine nucleoside triphosphate hydrolase which is a prominent sanitizer of the oxidized nucleotide pool. Catalyzes the hydrolysis of 2-oxo-dATP (2-hydroxy-dATP) into 2-oxo-dAMP. Also has a significant hydrolase activity toward 2-oxo-ATP, 8-oxo-dGTP and 8-oxo-dATP. Through the hydrolysis of oxidized purine nucleoside triphosphates, prevents their incorporation into DNA and the subsequent transversions A:T to C:G and G:C to T:A. Also catalyzes the hydrolysis of methylated purine nucleoside triphosphate preventing their integration into DNA. Through this antimutagenic activity protects cells from oxidative stress.</text>
</comment>
<dbReference type="PANTHER" id="PTHR43758:SF2">
    <property type="entry name" value="OXIDIZED PURINE NUCLEOSIDE TRIPHOSPHATE HYDROLASE"/>
    <property type="match status" value="1"/>
</dbReference>
<dbReference type="PANTHER" id="PTHR43758">
    <property type="entry name" value="7,8-DIHYDRO-8-OXOGUANINE TRIPHOSPHATASE"/>
    <property type="match status" value="1"/>
</dbReference>
<dbReference type="PROSITE" id="PS51462">
    <property type="entry name" value="NUDIX"/>
    <property type="match status" value="1"/>
</dbReference>
<dbReference type="GO" id="GO:0042262">
    <property type="term" value="P:DNA protection"/>
    <property type="evidence" value="ECO:0007669"/>
    <property type="project" value="InterPro"/>
</dbReference>
<accession>A0A839E6B0</accession>
<evidence type="ECO:0000256" key="14">
    <source>
        <dbReference type="ARBA" id="ARBA00026103"/>
    </source>
</evidence>
<dbReference type="AlphaFoldDB" id="A0A839E6B0"/>
<keyword evidence="9" id="KW-0694">RNA-binding</keyword>
<comment type="subcellular location">
    <subcellularLocation>
        <location evidence="2">Cytoplasm</location>
    </subcellularLocation>
</comment>
<dbReference type="EMBL" id="JACGWX010000001">
    <property type="protein sequence ID" value="MBA8846846.1"/>
    <property type="molecule type" value="Genomic_DNA"/>
</dbReference>
<dbReference type="SUPFAM" id="SSF55811">
    <property type="entry name" value="Nudix"/>
    <property type="match status" value="1"/>
</dbReference>
<keyword evidence="28" id="KW-1185">Reference proteome</keyword>
<evidence type="ECO:0000256" key="23">
    <source>
        <dbReference type="ARBA" id="ARBA00049032"/>
    </source>
</evidence>
<name>A0A839E6B0_9MICO</name>
<evidence type="ECO:0000256" key="10">
    <source>
        <dbReference type="ARBA" id="ARBA00024448"/>
    </source>
</evidence>
<comment type="subunit">
    <text evidence="4">Monomer.</text>
</comment>
<reference evidence="27 28" key="1">
    <citation type="submission" date="2020-07" db="EMBL/GenBank/DDBJ databases">
        <title>Sequencing the genomes of 1000 actinobacteria strains.</title>
        <authorList>
            <person name="Klenk H.-P."/>
        </authorList>
    </citation>
    <scope>NUCLEOTIDE SEQUENCE [LARGE SCALE GENOMIC DNA]</scope>
    <source>
        <strain evidence="27 28">DSM 19663</strain>
    </source>
</reference>
<evidence type="ECO:0000256" key="1">
    <source>
        <dbReference type="ARBA" id="ARBA00001946"/>
    </source>
</evidence>
<comment type="catalytic activity">
    <reaction evidence="22">
        <text>O(6)-methyl-dGTP + H2O = O(6)-methyl-dGMP + diphosphate + H(+)</text>
        <dbReference type="Rhea" id="RHEA:67600"/>
        <dbReference type="ChEBI" id="CHEBI:15377"/>
        <dbReference type="ChEBI" id="CHEBI:15378"/>
        <dbReference type="ChEBI" id="CHEBI:33019"/>
        <dbReference type="ChEBI" id="CHEBI:169974"/>
        <dbReference type="ChEBI" id="CHEBI:169975"/>
    </reaction>
    <physiologicalReaction direction="left-to-right" evidence="22">
        <dbReference type="Rhea" id="RHEA:67601"/>
    </physiologicalReaction>
</comment>
<evidence type="ECO:0000259" key="26">
    <source>
        <dbReference type="PROSITE" id="PS51462"/>
    </source>
</evidence>
<dbReference type="Gene3D" id="3.90.79.10">
    <property type="entry name" value="Nucleoside Triphosphate Pyrophosphohydrolase"/>
    <property type="match status" value="1"/>
</dbReference>
<dbReference type="PRINTS" id="PR01403">
    <property type="entry name" value="8OXTPHPHTASE"/>
</dbReference>
<dbReference type="InterPro" id="IPR020476">
    <property type="entry name" value="Nudix_hydrolase"/>
</dbReference>
<dbReference type="GO" id="GO:0005737">
    <property type="term" value="C:cytoplasm"/>
    <property type="evidence" value="ECO:0007669"/>
    <property type="project" value="UniProtKB-SubCell"/>
</dbReference>
<comment type="cofactor">
    <cofactor evidence="1">
        <name>Mg(2+)</name>
        <dbReference type="ChEBI" id="CHEBI:18420"/>
    </cofactor>
</comment>
<evidence type="ECO:0000256" key="19">
    <source>
        <dbReference type="ARBA" id="ARBA00031927"/>
    </source>
</evidence>
<evidence type="ECO:0000256" key="3">
    <source>
        <dbReference type="ARBA" id="ARBA00005582"/>
    </source>
</evidence>